<dbReference type="EMBL" id="JACHXA010000004">
    <property type="protein sequence ID" value="MBB3065467.1"/>
    <property type="molecule type" value="Genomic_DNA"/>
</dbReference>
<dbReference type="GO" id="GO:0046872">
    <property type="term" value="F:metal ion binding"/>
    <property type="evidence" value="ECO:0007669"/>
    <property type="project" value="InterPro"/>
</dbReference>
<comment type="caution">
    <text evidence="3">The sequence shown here is derived from an EMBL/GenBank/DDBJ whole genome shotgun (WGS) entry which is preliminary data.</text>
</comment>
<feature type="domain" description="ATP-grasp" evidence="2">
    <location>
        <begin position="100"/>
        <end position="319"/>
    </location>
</feature>
<dbReference type="GO" id="GO:0005524">
    <property type="term" value="F:ATP binding"/>
    <property type="evidence" value="ECO:0007669"/>
    <property type="project" value="UniProtKB-UniRule"/>
</dbReference>
<protein>
    <submittedName>
        <fullName evidence="3">Glutathione synthase/RimK-type ligase-like ATP-grasp enzyme</fullName>
    </submittedName>
</protein>
<sequence>MSKIYILHENDEWLPPFRSALESAGLDFEEWHLDEGVLSFDSQPPEGIFYSRMSASAHTRGHTHAPSYTQHVLNWLELNGRRVVNGSRALYLEVSKVAQYAALQAAGVRTPRTRIAVGKDAVLPAARAFAELPLILKPNRGGKGLGVQLFQDLESLAAYLESPEYEAPVDGTWLIQQYIRPAEPYITRAEFIGGRFHYAVRVDTSQGFELCPADACAVGDAFCPATPDQEEAPKFQITDDIDPALISTLEKVLADNGVEVAGIEFIRDIEGNIYTYDINTNTNYNNGAERSAKLAKTGPQKLAEFLGEELQRRAAQAIAAE</sequence>
<dbReference type="SUPFAM" id="SSF56059">
    <property type="entry name" value="Glutathione synthetase ATP-binding domain-like"/>
    <property type="match status" value="1"/>
</dbReference>
<dbReference type="InterPro" id="IPR011761">
    <property type="entry name" value="ATP-grasp"/>
</dbReference>
<accession>A0A839SRG4</accession>
<evidence type="ECO:0000313" key="4">
    <source>
        <dbReference type="Proteomes" id="UP000581135"/>
    </source>
</evidence>
<name>A0A839SRG4_9PROT</name>
<reference evidence="3 4" key="1">
    <citation type="submission" date="2020-08" db="EMBL/GenBank/DDBJ databases">
        <title>Genomic Encyclopedia of Type Strains, Phase III (KMG-III): the genomes of soil and plant-associated and newly described type strains.</title>
        <authorList>
            <person name="Whitman W."/>
        </authorList>
    </citation>
    <scope>NUCLEOTIDE SEQUENCE [LARGE SCALE GENOMIC DNA]</scope>
    <source>
        <strain evidence="3 4">CECT 8803</strain>
    </source>
</reference>
<dbReference type="PROSITE" id="PS50975">
    <property type="entry name" value="ATP_GRASP"/>
    <property type="match status" value="1"/>
</dbReference>
<proteinExistence type="predicted"/>
<evidence type="ECO:0000256" key="1">
    <source>
        <dbReference type="PROSITE-ProRule" id="PRU00409"/>
    </source>
</evidence>
<keyword evidence="1" id="KW-0067">ATP-binding</keyword>
<dbReference type="Gene3D" id="3.30.470.20">
    <property type="entry name" value="ATP-grasp fold, B domain"/>
    <property type="match status" value="1"/>
</dbReference>
<evidence type="ECO:0000313" key="3">
    <source>
        <dbReference type="EMBL" id="MBB3065467.1"/>
    </source>
</evidence>
<organism evidence="3 4">
    <name type="scientific">Limibacillus halophilus</name>
    <dbReference type="NCBI Taxonomy" id="1579333"/>
    <lineage>
        <taxon>Bacteria</taxon>
        <taxon>Pseudomonadati</taxon>
        <taxon>Pseudomonadota</taxon>
        <taxon>Alphaproteobacteria</taxon>
        <taxon>Rhodospirillales</taxon>
        <taxon>Rhodovibrionaceae</taxon>
        <taxon>Limibacillus</taxon>
    </lineage>
</organism>
<dbReference type="GO" id="GO:0009432">
    <property type="term" value="P:SOS response"/>
    <property type="evidence" value="ECO:0007669"/>
    <property type="project" value="TreeGrafter"/>
</dbReference>
<dbReference type="GO" id="GO:0018169">
    <property type="term" value="F:ribosomal S6-glutamic acid ligase activity"/>
    <property type="evidence" value="ECO:0007669"/>
    <property type="project" value="TreeGrafter"/>
</dbReference>
<dbReference type="Proteomes" id="UP000581135">
    <property type="component" value="Unassembled WGS sequence"/>
</dbReference>
<dbReference type="RefSeq" id="WP_183416294.1">
    <property type="nucleotide sequence ID" value="NZ_JACHXA010000004.1"/>
</dbReference>
<gene>
    <name evidence="3" type="ORF">FHR98_001754</name>
</gene>
<evidence type="ECO:0000259" key="2">
    <source>
        <dbReference type="PROSITE" id="PS50975"/>
    </source>
</evidence>
<keyword evidence="3" id="KW-0436">Ligase</keyword>
<dbReference type="GO" id="GO:0005737">
    <property type="term" value="C:cytoplasm"/>
    <property type="evidence" value="ECO:0007669"/>
    <property type="project" value="TreeGrafter"/>
</dbReference>
<dbReference type="PANTHER" id="PTHR21621:SF0">
    <property type="entry name" value="BETA-CITRYLGLUTAMATE SYNTHASE B-RELATED"/>
    <property type="match status" value="1"/>
</dbReference>
<keyword evidence="1" id="KW-0547">Nucleotide-binding</keyword>
<dbReference type="PANTHER" id="PTHR21621">
    <property type="entry name" value="RIBOSOMAL PROTEIN S6 MODIFICATION PROTEIN"/>
    <property type="match status" value="1"/>
</dbReference>
<dbReference type="AlphaFoldDB" id="A0A839SRG4"/>
<keyword evidence="4" id="KW-1185">Reference proteome</keyword>